<keyword evidence="4" id="KW-1185">Reference proteome</keyword>
<proteinExistence type="predicted"/>
<comment type="caution">
    <text evidence="3">The sequence shown here is derived from an EMBL/GenBank/DDBJ whole genome shotgun (WGS) entry which is preliminary data.</text>
</comment>
<evidence type="ECO:0000313" key="3">
    <source>
        <dbReference type="EMBL" id="KAG1362454.1"/>
    </source>
</evidence>
<evidence type="ECO:0000259" key="2">
    <source>
        <dbReference type="Pfam" id="PF14309"/>
    </source>
</evidence>
<feature type="region of interest" description="Disordered" evidence="1">
    <location>
        <begin position="177"/>
        <end position="269"/>
    </location>
</feature>
<dbReference type="OrthoDB" id="1939700at2759"/>
<feature type="domain" description="DUF4378" evidence="2">
    <location>
        <begin position="298"/>
        <end position="483"/>
    </location>
</feature>
<feature type="region of interest" description="Disordered" evidence="1">
    <location>
        <begin position="101"/>
        <end position="157"/>
    </location>
</feature>
<dbReference type="PANTHER" id="PTHR37751">
    <property type="entry name" value="LOW PROTEIN: M-PHASE INDUCER PHOSPHATASE-LIKE PROTEIN"/>
    <property type="match status" value="1"/>
</dbReference>
<dbReference type="InterPro" id="IPR025486">
    <property type="entry name" value="DUF4378"/>
</dbReference>
<gene>
    <name evidence="3" type="ORF">COCNU_10G006730</name>
</gene>
<dbReference type="Proteomes" id="UP000797356">
    <property type="component" value="Chromosome 10"/>
</dbReference>
<dbReference type="Pfam" id="PF14309">
    <property type="entry name" value="DUF4378"/>
    <property type="match status" value="1"/>
</dbReference>
<accession>A0A8K0N910</accession>
<evidence type="ECO:0000313" key="4">
    <source>
        <dbReference type="Proteomes" id="UP000797356"/>
    </source>
</evidence>
<dbReference type="EMBL" id="CM017881">
    <property type="protein sequence ID" value="KAG1362454.1"/>
    <property type="molecule type" value="Genomic_DNA"/>
</dbReference>
<evidence type="ECO:0000256" key="1">
    <source>
        <dbReference type="SAM" id="MobiDB-lite"/>
    </source>
</evidence>
<reference evidence="3" key="1">
    <citation type="journal article" date="2017" name="Gigascience">
        <title>The genome draft of coconut (Cocos nucifera).</title>
        <authorList>
            <person name="Xiao Y."/>
            <person name="Xu P."/>
            <person name="Fan H."/>
            <person name="Baudouin L."/>
            <person name="Xia W."/>
            <person name="Bocs S."/>
            <person name="Xu J."/>
            <person name="Li Q."/>
            <person name="Guo A."/>
            <person name="Zhou L."/>
            <person name="Li J."/>
            <person name="Wu Y."/>
            <person name="Ma Z."/>
            <person name="Armero A."/>
            <person name="Issali A.E."/>
            <person name="Liu N."/>
            <person name="Peng M."/>
            <person name="Yang Y."/>
        </authorList>
    </citation>
    <scope>NUCLEOTIDE SEQUENCE</scope>
    <source>
        <tissue evidence="3">Spear leaf of Hainan Tall coconut</tissue>
    </source>
</reference>
<feature type="compositionally biased region" description="Low complexity" evidence="1">
    <location>
        <begin position="116"/>
        <end position="130"/>
    </location>
</feature>
<organism evidence="3 4">
    <name type="scientific">Cocos nucifera</name>
    <name type="common">Coconut palm</name>
    <dbReference type="NCBI Taxonomy" id="13894"/>
    <lineage>
        <taxon>Eukaryota</taxon>
        <taxon>Viridiplantae</taxon>
        <taxon>Streptophyta</taxon>
        <taxon>Embryophyta</taxon>
        <taxon>Tracheophyta</taxon>
        <taxon>Spermatophyta</taxon>
        <taxon>Magnoliopsida</taxon>
        <taxon>Liliopsida</taxon>
        <taxon>Arecaceae</taxon>
        <taxon>Arecoideae</taxon>
        <taxon>Cocoseae</taxon>
        <taxon>Attaleinae</taxon>
        <taxon>Cocos</taxon>
    </lineage>
</organism>
<dbReference type="AlphaFoldDB" id="A0A8K0N910"/>
<feature type="region of interest" description="Disordered" evidence="1">
    <location>
        <begin position="45"/>
        <end position="68"/>
    </location>
</feature>
<feature type="compositionally biased region" description="Basic and acidic residues" evidence="1">
    <location>
        <begin position="219"/>
        <end position="229"/>
    </location>
</feature>
<protein>
    <recommendedName>
        <fullName evidence="2">DUF4378 domain-containing protein</fullName>
    </recommendedName>
</protein>
<reference evidence="3" key="2">
    <citation type="submission" date="2019-07" db="EMBL/GenBank/DDBJ databases">
        <authorList>
            <person name="Yang Y."/>
            <person name="Bocs S."/>
            <person name="Baudouin L."/>
        </authorList>
    </citation>
    <scope>NUCLEOTIDE SEQUENCE</scope>
    <source>
        <tissue evidence="3">Spear leaf of Hainan Tall coconut</tissue>
    </source>
</reference>
<sequence length="497" mass="55794">MGREWHWSRSLAGEEKESPGCMSGMLHYFDFHHLLFTASSPTVQPELSSEVHHPTSQPKGMDAPRNSLELDEGKASSTLAIAEEYYDVPIGRQVVPKPAALAKRSKMASSPTTPCQKSPPSVESQEQSQNKNKKKKLKDEYTPRMSSSRSWDSDPRFSLQLNKENTNRAMQEFGHLSEVSGDSSLPPSPLPSMVKSRKKDLGRHQNENKSPRSNYCAREIVKQVKESISSRKGGSSDEIAVGSEQKASCHADPWNQTKPPMTDPPPSCSSPRMTIGVDGDLMPLKTPRRRLPKERDPEYRYLRSILDLAGVTGVAIPSFRWYSSSLPIDPIIFHQLELRLPSFPTEEEQTQSKSEKEVTLLGSLRQRWNRKLLFHLVEEIMGDLLRWSYLTNPTTHRRHPIKQQAMDGRGKADGELLLRELWRQIRSFPAADCQVVGDIDALVAGDMPEAKVRRLLLHPSVMEEAEDIALELEQEIFDGLLVEAAASIALDLTSPCS</sequence>
<name>A0A8K0N910_COCNU</name>
<dbReference type="PANTHER" id="PTHR37751:SF1">
    <property type="entry name" value="LOW PROTEIN: M-PHASE INDUCER PHOSPHATASE-LIKE PROTEIN"/>
    <property type="match status" value="1"/>
</dbReference>